<keyword evidence="3 5" id="KW-0067">ATP-binding</keyword>
<dbReference type="PANTHER" id="PTHR42781">
    <property type="entry name" value="SPERMIDINE/PUTRESCINE IMPORT ATP-BINDING PROTEIN POTA"/>
    <property type="match status" value="1"/>
</dbReference>
<evidence type="ECO:0000256" key="1">
    <source>
        <dbReference type="ARBA" id="ARBA00022448"/>
    </source>
</evidence>
<gene>
    <name evidence="5" type="ORF">F5I99_08025</name>
</gene>
<keyword evidence="1" id="KW-0813">Transport</keyword>
<keyword evidence="2" id="KW-0547">Nucleotide-binding</keyword>
<dbReference type="GO" id="GO:0043190">
    <property type="term" value="C:ATP-binding cassette (ABC) transporter complex"/>
    <property type="evidence" value="ECO:0007669"/>
    <property type="project" value="InterPro"/>
</dbReference>
<dbReference type="InterPro" id="IPR027417">
    <property type="entry name" value="P-loop_NTPase"/>
</dbReference>
<dbReference type="EMBL" id="CP044222">
    <property type="protein sequence ID" value="QEW06461.1"/>
    <property type="molecule type" value="Genomic_DNA"/>
</dbReference>
<reference evidence="5 6" key="1">
    <citation type="submission" date="2019-09" db="EMBL/GenBank/DDBJ databases">
        <title>Nitrincola iocasae sp. nov., a bacterium isolated from the sediment collected at a cold seep field in South China Sea.</title>
        <authorList>
            <person name="Zhang H."/>
            <person name="Wang H."/>
            <person name="Li C."/>
        </authorList>
    </citation>
    <scope>NUCLEOTIDE SEQUENCE [LARGE SCALE GENOMIC DNA]</scope>
    <source>
        <strain evidence="5 6">KXZD1103</strain>
    </source>
</reference>
<keyword evidence="6" id="KW-1185">Reference proteome</keyword>
<dbReference type="FunFam" id="3.40.50.300:FF:000042">
    <property type="entry name" value="Maltose/maltodextrin ABC transporter, ATP-binding protein"/>
    <property type="match status" value="1"/>
</dbReference>
<dbReference type="InterPro" id="IPR013611">
    <property type="entry name" value="Transp-assoc_OB_typ2"/>
</dbReference>
<dbReference type="PANTHER" id="PTHR42781:SF4">
    <property type="entry name" value="SPERMIDINE_PUTRESCINE IMPORT ATP-BINDING PROTEIN POTA"/>
    <property type="match status" value="1"/>
</dbReference>
<dbReference type="InterPro" id="IPR017871">
    <property type="entry name" value="ABC_transporter-like_CS"/>
</dbReference>
<dbReference type="Gene3D" id="2.40.50.100">
    <property type="match status" value="1"/>
</dbReference>
<protein>
    <submittedName>
        <fullName evidence="5">ABC transporter ATP-binding protein</fullName>
    </submittedName>
</protein>
<dbReference type="InterPro" id="IPR003439">
    <property type="entry name" value="ABC_transporter-like_ATP-bd"/>
</dbReference>
<dbReference type="GO" id="GO:0005524">
    <property type="term" value="F:ATP binding"/>
    <property type="evidence" value="ECO:0007669"/>
    <property type="project" value="UniProtKB-KW"/>
</dbReference>
<proteinExistence type="predicted"/>
<evidence type="ECO:0000313" key="5">
    <source>
        <dbReference type="EMBL" id="QEW06461.1"/>
    </source>
</evidence>
<dbReference type="Pfam" id="PF00005">
    <property type="entry name" value="ABC_tran"/>
    <property type="match status" value="1"/>
</dbReference>
<name>A0A5J6LE71_9GAMM</name>
<accession>A0A5J6LE71</accession>
<dbReference type="Pfam" id="PF08402">
    <property type="entry name" value="TOBE_2"/>
    <property type="match status" value="1"/>
</dbReference>
<dbReference type="InterPro" id="IPR050093">
    <property type="entry name" value="ABC_SmlMolc_Importer"/>
</dbReference>
<evidence type="ECO:0000259" key="4">
    <source>
        <dbReference type="PROSITE" id="PS50893"/>
    </source>
</evidence>
<dbReference type="PROSITE" id="PS50893">
    <property type="entry name" value="ABC_TRANSPORTER_2"/>
    <property type="match status" value="1"/>
</dbReference>
<dbReference type="SUPFAM" id="SSF52540">
    <property type="entry name" value="P-loop containing nucleoside triphosphate hydrolases"/>
    <property type="match status" value="1"/>
</dbReference>
<dbReference type="Gene3D" id="3.40.50.300">
    <property type="entry name" value="P-loop containing nucleotide triphosphate hydrolases"/>
    <property type="match status" value="1"/>
</dbReference>
<dbReference type="AlphaFoldDB" id="A0A5J6LE71"/>
<evidence type="ECO:0000313" key="6">
    <source>
        <dbReference type="Proteomes" id="UP000325606"/>
    </source>
</evidence>
<dbReference type="PROSITE" id="PS00211">
    <property type="entry name" value="ABC_TRANSPORTER_1"/>
    <property type="match status" value="1"/>
</dbReference>
<dbReference type="Proteomes" id="UP000325606">
    <property type="component" value="Chromosome"/>
</dbReference>
<dbReference type="InterPro" id="IPR003593">
    <property type="entry name" value="AAA+_ATPase"/>
</dbReference>
<dbReference type="SMART" id="SM00382">
    <property type="entry name" value="AAA"/>
    <property type="match status" value="1"/>
</dbReference>
<dbReference type="RefSeq" id="WP_151054826.1">
    <property type="nucleotide sequence ID" value="NZ_CP044222.1"/>
</dbReference>
<dbReference type="KEGG" id="nik:F5I99_08025"/>
<evidence type="ECO:0000256" key="3">
    <source>
        <dbReference type="ARBA" id="ARBA00022840"/>
    </source>
</evidence>
<dbReference type="GO" id="GO:0140359">
    <property type="term" value="F:ABC-type transporter activity"/>
    <property type="evidence" value="ECO:0007669"/>
    <property type="project" value="UniProtKB-ARBA"/>
</dbReference>
<dbReference type="GO" id="GO:0016887">
    <property type="term" value="F:ATP hydrolysis activity"/>
    <property type="evidence" value="ECO:0007669"/>
    <property type="project" value="InterPro"/>
</dbReference>
<evidence type="ECO:0000256" key="2">
    <source>
        <dbReference type="ARBA" id="ARBA00022741"/>
    </source>
</evidence>
<feature type="domain" description="ABC transporter" evidence="4">
    <location>
        <begin position="4"/>
        <end position="238"/>
    </location>
</feature>
<sequence>MAELILNQVSKYYGQSAAVKQLSLTLPEGEFIALLGPSGCGKTTTLRMLAGFETLSEGQIHLNGNCLARPGWQVPTESRNMGMVFQSYALWPHMSVADNVGYPLRHRGIRGQDYQQRVKDALQIVQLEGLTQRMPQDLSGGQRQRVALARCLVTDPDVVLLDEPLANLDRHLRASMEESFREFHQRTGATLVYVTHDQSEAMSLADHIAVMHQGELVQWATPESLYQTPRTDWIASFIGQGSIVHLPGVKSGVSLSQTELTQLSQAAHPSQTTPVLIRPEHIRLHLPDAAQHHTQYETQSESRLDAKVERCVFRGERHEIQLRLPTGESLTGYHPQGVTEGSVIQLSLLQGWSLESAA</sequence>
<organism evidence="5 6">
    <name type="scientific">Nitrincola iocasae</name>
    <dbReference type="NCBI Taxonomy" id="2614693"/>
    <lineage>
        <taxon>Bacteria</taxon>
        <taxon>Pseudomonadati</taxon>
        <taxon>Pseudomonadota</taxon>
        <taxon>Gammaproteobacteria</taxon>
        <taxon>Oceanospirillales</taxon>
        <taxon>Oceanospirillaceae</taxon>
        <taxon>Nitrincola</taxon>
    </lineage>
</organism>